<proteinExistence type="predicted"/>
<dbReference type="EMBL" id="JBEPIJ010000002">
    <property type="protein sequence ID" value="MES0872880.1"/>
    <property type="molecule type" value="Genomic_DNA"/>
</dbReference>
<protein>
    <submittedName>
        <fullName evidence="3">Helix-turn-helix domain-containing protein</fullName>
    </submittedName>
</protein>
<dbReference type="Gene3D" id="1.10.357.10">
    <property type="entry name" value="Tetracycline Repressor, domain 2"/>
    <property type="match status" value="1"/>
</dbReference>
<dbReference type="Proteomes" id="UP001465331">
    <property type="component" value="Unassembled WGS sequence"/>
</dbReference>
<evidence type="ECO:0000313" key="3">
    <source>
        <dbReference type="EMBL" id="MES0872880.1"/>
    </source>
</evidence>
<evidence type="ECO:0000313" key="4">
    <source>
        <dbReference type="Proteomes" id="UP001465331"/>
    </source>
</evidence>
<evidence type="ECO:0000259" key="2">
    <source>
        <dbReference type="Pfam" id="PF00440"/>
    </source>
</evidence>
<keyword evidence="4" id="KW-1185">Reference proteome</keyword>
<dbReference type="InterPro" id="IPR036271">
    <property type="entry name" value="Tet_transcr_reg_TetR-rel_C_sf"/>
</dbReference>
<accession>A0ABV2A6J8</accession>
<feature type="domain" description="HTH tetR-type" evidence="2">
    <location>
        <begin position="17"/>
        <end position="52"/>
    </location>
</feature>
<sequence length="220" mass="23808">MGRPPRVQAPDIIAAAIEIGLDKVTLKQVADKLGVGIATLYRHVRNRDELVRLAAFRVALSSRLPRRDAGATGHWAAIAIGYAETLFESFAREPQLVYELMKGRLGPDVEIDFLEQFLAALEPHGFTPPQGVQLHHAVAMLAIGAAVGATSVSAARAAGMPQDVAMRRALAERDRHALPRVRSASGVYVNPDPSHWLHALRDLLRGIALSRGEPPPDFGD</sequence>
<dbReference type="InterPro" id="IPR009057">
    <property type="entry name" value="Homeodomain-like_sf"/>
</dbReference>
<name>A0ABV2A6J8_9GAMM</name>
<reference evidence="3 4" key="1">
    <citation type="submission" date="2024-06" db="EMBL/GenBank/DDBJ databases">
        <authorList>
            <person name="Li Z."/>
            <person name="Jiang Y."/>
        </authorList>
    </citation>
    <scope>NUCLEOTIDE SEQUENCE [LARGE SCALE GENOMIC DNA]</scope>
    <source>
        <strain evidence="3 4">HSW-8</strain>
    </source>
</reference>
<dbReference type="InterPro" id="IPR001647">
    <property type="entry name" value="HTH_TetR"/>
</dbReference>
<dbReference type="SUPFAM" id="SSF46689">
    <property type="entry name" value="Homeodomain-like"/>
    <property type="match status" value="1"/>
</dbReference>
<dbReference type="SUPFAM" id="SSF48498">
    <property type="entry name" value="Tetracyclin repressor-like, C-terminal domain"/>
    <property type="match status" value="1"/>
</dbReference>
<gene>
    <name evidence="3" type="ORF">ABSH63_02460</name>
</gene>
<dbReference type="RefSeq" id="WP_352887140.1">
    <property type="nucleotide sequence ID" value="NZ_JBEPIJ010000002.1"/>
</dbReference>
<dbReference type="Pfam" id="PF00440">
    <property type="entry name" value="TetR_N"/>
    <property type="match status" value="1"/>
</dbReference>
<organism evidence="3 4">
    <name type="scientific">Sinimarinibacterium thermocellulolyticum</name>
    <dbReference type="NCBI Taxonomy" id="3170016"/>
    <lineage>
        <taxon>Bacteria</taxon>
        <taxon>Pseudomonadati</taxon>
        <taxon>Pseudomonadota</taxon>
        <taxon>Gammaproteobacteria</taxon>
        <taxon>Nevskiales</taxon>
        <taxon>Nevskiaceae</taxon>
        <taxon>Sinimarinibacterium</taxon>
    </lineage>
</organism>
<keyword evidence="1" id="KW-0238">DNA-binding</keyword>
<evidence type="ECO:0000256" key="1">
    <source>
        <dbReference type="ARBA" id="ARBA00023125"/>
    </source>
</evidence>
<comment type="caution">
    <text evidence="3">The sequence shown here is derived from an EMBL/GenBank/DDBJ whole genome shotgun (WGS) entry which is preliminary data.</text>
</comment>